<name>A8NWI9_COPC7</name>
<evidence type="ECO:0000313" key="4">
    <source>
        <dbReference type="Proteomes" id="UP000001861"/>
    </source>
</evidence>
<evidence type="ECO:0000259" key="2">
    <source>
        <dbReference type="Pfam" id="PF26617"/>
    </source>
</evidence>
<proteinExistence type="predicted"/>
<feature type="compositionally biased region" description="Pro residues" evidence="1">
    <location>
        <begin position="117"/>
        <end position="130"/>
    </location>
</feature>
<feature type="compositionally biased region" description="Polar residues" evidence="1">
    <location>
        <begin position="103"/>
        <end position="116"/>
    </location>
</feature>
<feature type="compositionally biased region" description="Polar residues" evidence="1">
    <location>
        <begin position="183"/>
        <end position="197"/>
    </location>
</feature>
<dbReference type="HOGENOM" id="CLU_272737_0_0_1"/>
<evidence type="ECO:0000313" key="3">
    <source>
        <dbReference type="EMBL" id="EAU84521.2"/>
    </source>
</evidence>
<feature type="compositionally biased region" description="Gly residues" evidence="1">
    <location>
        <begin position="520"/>
        <end position="541"/>
    </location>
</feature>
<dbReference type="GeneID" id="6013458"/>
<feature type="compositionally biased region" description="Gly residues" evidence="1">
    <location>
        <begin position="451"/>
        <end position="464"/>
    </location>
</feature>
<feature type="compositionally biased region" description="Polar residues" evidence="1">
    <location>
        <begin position="261"/>
        <end position="275"/>
    </location>
</feature>
<organism evidence="3 4">
    <name type="scientific">Coprinopsis cinerea (strain Okayama-7 / 130 / ATCC MYA-4618 / FGSC 9003)</name>
    <name type="common">Inky cap fungus</name>
    <name type="synonym">Hormographiella aspergillata</name>
    <dbReference type="NCBI Taxonomy" id="240176"/>
    <lineage>
        <taxon>Eukaryota</taxon>
        <taxon>Fungi</taxon>
        <taxon>Dikarya</taxon>
        <taxon>Basidiomycota</taxon>
        <taxon>Agaricomycotina</taxon>
        <taxon>Agaricomycetes</taxon>
        <taxon>Agaricomycetidae</taxon>
        <taxon>Agaricales</taxon>
        <taxon>Agaricineae</taxon>
        <taxon>Psathyrellaceae</taxon>
        <taxon>Coprinopsis</taxon>
    </lineage>
</organism>
<feature type="region of interest" description="Disordered" evidence="1">
    <location>
        <begin position="1"/>
        <end position="197"/>
    </location>
</feature>
<dbReference type="eggNOG" id="ENOG502SND5">
    <property type="taxonomic scope" value="Eukaryota"/>
</dbReference>
<dbReference type="InterPro" id="IPR058258">
    <property type="entry name" value="CcmS-like"/>
</dbReference>
<feature type="compositionally biased region" description="Basic residues" evidence="1">
    <location>
        <begin position="1"/>
        <end position="11"/>
    </location>
</feature>
<dbReference type="STRING" id="240176.A8NWI9"/>
<gene>
    <name evidence="3" type="ORF">CC1G_00040</name>
</gene>
<dbReference type="EMBL" id="AACS02000005">
    <property type="protein sequence ID" value="EAU84521.2"/>
    <property type="molecule type" value="Genomic_DNA"/>
</dbReference>
<feature type="region of interest" description="Disordered" evidence="1">
    <location>
        <begin position="238"/>
        <end position="336"/>
    </location>
</feature>
<feature type="compositionally biased region" description="Basic and acidic residues" evidence="1">
    <location>
        <begin position="167"/>
        <end position="182"/>
    </location>
</feature>
<dbReference type="KEGG" id="cci:CC1G_00040"/>
<protein>
    <recommendedName>
        <fullName evidence="2">CcmS related domain-containing protein</fullName>
    </recommendedName>
</protein>
<dbReference type="Proteomes" id="UP000001861">
    <property type="component" value="Unassembled WGS sequence"/>
</dbReference>
<dbReference type="OrthoDB" id="3171339at2759"/>
<feature type="domain" description="CcmS related" evidence="2">
    <location>
        <begin position="922"/>
        <end position="1052"/>
    </location>
</feature>
<feature type="compositionally biased region" description="Gly residues" evidence="1">
    <location>
        <begin position="749"/>
        <end position="760"/>
    </location>
</feature>
<feature type="compositionally biased region" description="Basic and acidic residues" evidence="1">
    <location>
        <begin position="290"/>
        <end position="300"/>
    </location>
</feature>
<evidence type="ECO:0000256" key="1">
    <source>
        <dbReference type="SAM" id="MobiDB-lite"/>
    </source>
</evidence>
<dbReference type="VEuPathDB" id="FungiDB:CC1G_00040"/>
<keyword evidence="4" id="KW-1185">Reference proteome</keyword>
<feature type="compositionally biased region" description="Gly residues" evidence="1">
    <location>
        <begin position="774"/>
        <end position="789"/>
    </location>
</feature>
<comment type="caution">
    <text evidence="3">The sequence shown here is derived from an EMBL/GenBank/DDBJ whole genome shotgun (WGS) entry which is preliminary data.</text>
</comment>
<accession>A8NWI9</accession>
<dbReference type="AlphaFoldDB" id="A8NWI9"/>
<sequence length="1183" mass="125680">MAKGGRQKTKAKQAEEPTSRLSKAQTSASSKKKQGSNVRDEESEALFEQHAPPPTHHDGSATPAMTTRPMPGQDQDLGWPAPSDTGGGGGGWAGGMAGGWNQDWESPTNADFNTQGYPPPPVPSKSPAPFPQHNITTLGTIPEGSVRHSASIRSTDGPHDYGFQHYGDQRQGHDQHPNDHDQGNNLNTNPPASNLNTWEVPQTATTNTATPSVQIPSSPKANEMAVIQATAANASLALAEHQKSRQKATSASEAAKRTESKTANGNRDSFWSRTHQIAAENSRGIFYPEGAREDGDRDGFMSHGMHGAPGHGHHPPGMMREGSGGGTGPQISDNHLGKTRAAPINQMTTQPAWMQWGNPNKPRQQQAQPQPQHQYPGHGVPPPNSQPQTKHQKGPSWTKWGKMAPAHPPPPPPQQQQHYQPHRQHAFERYIPQSDDSSEDDEDEWEEVGDWGAGGGHGGGGGWGQPAHSRQGGHGWEHQGGVGRGHSIAPSSAGWGEQPRGRPRSGGGGGMHPAAAAMGRGRGGGGGWGGAPSVGGWGGAGAWDDASTVQGYDDPWGSNPHATKKAHHNHNSGAWGAAPAAHDGPWGGTVGGGGTSKVYPSSIMEDAGAGYTRNDVSPHERSQIFNTMLNGAVLEQKLKKSHHGHGHSMDGHGDGDGWGNSNAWGDGGGDGAWGGGQPIKEKEKDKKKKKKESGKWTSMWGGRGRDQDAGSGWGNQAGDNGWGAPIDDKKSKKKKKPSKKGVQEEADTGGWGDGGGGWDEGWGKPTNSKKQDYSGGGYDDWGGGGGWGDDGYDSESGAGWDPDHGGHPADKSWGAWETAGDSKPKKKGKVDDPWGASGGGMGWGDEDKENRGGVRFAGGRNSGAMWGGGPASQVADMGMQSKTMLHASKGMHNTPKPESHPLPNVPGAIQFLESGGEAIDVAKKAFYGSAKRPAKERFHWMFAPQNDQRVMAIMNYIQKASQYLAAFGLQKFLHSRERGALFVNAAFRLPGQLDQPVFDWLTFPELQSTMDKTLQESVAFYDPATVVIIFVFLASPTGNSVAIWRRKVPIPPAVTQVMQRDIGLVKTGLRPESEYVVYVEEIPPRDRRSKARPASKSAPHAPLPAQPTSIPVPIHAVQSHKPHVVVKKPSMHSASGKKATIVPATPASLAAAAAAASKAQAKGKGKVEVKKKRKWWQFFKGSS</sequence>
<dbReference type="InParanoid" id="A8NWI9"/>
<dbReference type="Pfam" id="PF26617">
    <property type="entry name" value="CcmS-like"/>
    <property type="match status" value="1"/>
</dbReference>
<feature type="region of interest" description="Disordered" evidence="1">
    <location>
        <begin position="1086"/>
        <end position="1108"/>
    </location>
</feature>
<dbReference type="RefSeq" id="XP_001836904.2">
    <property type="nucleotide sequence ID" value="XM_001836852.2"/>
</dbReference>
<feature type="region of interest" description="Disordered" evidence="1">
    <location>
        <begin position="352"/>
        <end position="541"/>
    </location>
</feature>
<dbReference type="OMA" id="DPAPNAY"/>
<reference evidence="3 4" key="1">
    <citation type="journal article" date="2010" name="Proc. Natl. Acad. Sci. U.S.A.">
        <title>Insights into evolution of multicellular fungi from the assembled chromosomes of the mushroom Coprinopsis cinerea (Coprinus cinereus).</title>
        <authorList>
            <person name="Stajich J.E."/>
            <person name="Wilke S.K."/>
            <person name="Ahren D."/>
            <person name="Au C.H."/>
            <person name="Birren B.W."/>
            <person name="Borodovsky M."/>
            <person name="Burns C."/>
            <person name="Canback B."/>
            <person name="Casselton L.A."/>
            <person name="Cheng C.K."/>
            <person name="Deng J."/>
            <person name="Dietrich F.S."/>
            <person name="Fargo D.C."/>
            <person name="Farman M.L."/>
            <person name="Gathman A.C."/>
            <person name="Goldberg J."/>
            <person name="Guigo R."/>
            <person name="Hoegger P.J."/>
            <person name="Hooker J.B."/>
            <person name="Huggins A."/>
            <person name="James T.Y."/>
            <person name="Kamada T."/>
            <person name="Kilaru S."/>
            <person name="Kodira C."/>
            <person name="Kues U."/>
            <person name="Kupfer D."/>
            <person name="Kwan H.S."/>
            <person name="Lomsadze A."/>
            <person name="Li W."/>
            <person name="Lilly W.W."/>
            <person name="Ma L.J."/>
            <person name="Mackey A.J."/>
            <person name="Manning G."/>
            <person name="Martin F."/>
            <person name="Muraguchi H."/>
            <person name="Natvig D.O."/>
            <person name="Palmerini H."/>
            <person name="Ramesh M.A."/>
            <person name="Rehmeyer C.J."/>
            <person name="Roe B.A."/>
            <person name="Shenoy N."/>
            <person name="Stanke M."/>
            <person name="Ter-Hovhannisyan V."/>
            <person name="Tunlid A."/>
            <person name="Velagapudi R."/>
            <person name="Vision T.J."/>
            <person name="Zeng Q."/>
            <person name="Zolan M.E."/>
            <person name="Pukkila P.J."/>
        </authorList>
    </citation>
    <scope>NUCLEOTIDE SEQUENCE [LARGE SCALE GENOMIC DNA]</scope>
    <source>
        <strain evidence="4">Okayama-7 / 130 / ATCC MYA-4618 / FGSC 9003</strain>
    </source>
</reference>
<feature type="compositionally biased region" description="Gly residues" evidence="1">
    <location>
        <begin position="85"/>
        <end position="98"/>
    </location>
</feature>
<feature type="compositionally biased region" description="Gly residues" evidence="1">
    <location>
        <begin position="665"/>
        <end position="677"/>
    </location>
</feature>
<feature type="compositionally biased region" description="Acidic residues" evidence="1">
    <location>
        <begin position="436"/>
        <end position="449"/>
    </location>
</feature>
<feature type="region of interest" description="Disordered" evidence="1">
    <location>
        <begin position="638"/>
        <end position="849"/>
    </location>
</feature>
<feature type="compositionally biased region" description="Low complexity" evidence="1">
    <location>
        <begin position="362"/>
        <end position="378"/>
    </location>
</feature>
<feature type="compositionally biased region" description="Gly residues" evidence="1">
    <location>
        <begin position="472"/>
        <end position="484"/>
    </location>
</feature>
<feature type="compositionally biased region" description="Basic and acidic residues" evidence="1">
    <location>
        <begin position="801"/>
        <end position="810"/>
    </location>
</feature>